<gene>
    <name evidence="1" type="ORF">FHK81_10640</name>
</gene>
<dbReference type="AlphaFoldDB" id="A0A558B8J6"/>
<evidence type="ECO:0000313" key="1">
    <source>
        <dbReference type="EMBL" id="TVT32827.1"/>
    </source>
</evidence>
<reference evidence="1 2" key="1">
    <citation type="submission" date="2019-07" db="EMBL/GenBank/DDBJ databases">
        <title>The pathways for chlorine oxyanion respiration interact through the shared metabolite chlorate.</title>
        <authorList>
            <person name="Barnum T.P."/>
            <person name="Cheng Y."/>
            <person name="Hill K.A."/>
            <person name="Lucas L.N."/>
            <person name="Carlson H.K."/>
            <person name="Coates J.D."/>
        </authorList>
    </citation>
    <scope>NUCLEOTIDE SEQUENCE [LARGE SCALE GENOMIC DNA]</scope>
    <source>
        <strain evidence="1">UCB</strain>
    </source>
</reference>
<protein>
    <recommendedName>
        <fullName evidence="3">DNA-binding protein</fullName>
    </recommendedName>
</protein>
<evidence type="ECO:0008006" key="3">
    <source>
        <dbReference type="Google" id="ProtNLM"/>
    </source>
</evidence>
<comment type="caution">
    <text evidence="1">The sequence shown here is derived from an EMBL/GenBank/DDBJ whole genome shotgun (WGS) entry which is preliminary data.</text>
</comment>
<evidence type="ECO:0000313" key="2">
    <source>
        <dbReference type="Proteomes" id="UP000319142"/>
    </source>
</evidence>
<accession>A0A558B8J6</accession>
<sequence>MNANQLSEAQINEIYERFPLNCKLLNYTPKGRPLTNIEASDFAGCKPNTFEQKRMNGTGPAYIQPEGSRRVLYPEPLLLDWLASGLRLNTCA</sequence>
<organism evidence="1 2">
    <name type="scientific">Marinobacter vinifirmus</name>
    <dbReference type="NCBI Taxonomy" id="355591"/>
    <lineage>
        <taxon>Bacteria</taxon>
        <taxon>Pseudomonadati</taxon>
        <taxon>Pseudomonadota</taxon>
        <taxon>Gammaproteobacteria</taxon>
        <taxon>Pseudomonadales</taxon>
        <taxon>Marinobacteraceae</taxon>
        <taxon>Marinobacter</taxon>
    </lineage>
</organism>
<dbReference type="RefSeq" id="WP_273133746.1">
    <property type="nucleotide sequence ID" value="NZ_VMRX01000028.1"/>
</dbReference>
<dbReference type="EMBL" id="VMRX01000028">
    <property type="protein sequence ID" value="TVT32827.1"/>
    <property type="molecule type" value="Genomic_DNA"/>
</dbReference>
<dbReference type="Proteomes" id="UP000319142">
    <property type="component" value="Unassembled WGS sequence"/>
</dbReference>
<name>A0A558B8J6_9GAMM</name>
<proteinExistence type="predicted"/>